<dbReference type="InterPro" id="IPR014100">
    <property type="entry name" value="GTP-bd_Obg/CgtA"/>
</dbReference>
<dbReference type="PRINTS" id="PR00326">
    <property type="entry name" value="GTP1OBG"/>
</dbReference>
<dbReference type="GO" id="GO:0005525">
    <property type="term" value="F:GTP binding"/>
    <property type="evidence" value="ECO:0007669"/>
    <property type="project" value="UniProtKB-KW"/>
</dbReference>
<reference evidence="9" key="1">
    <citation type="submission" date="2020-04" db="EMBL/GenBank/DDBJ databases">
        <authorList>
            <person name="Zhang T."/>
        </authorList>
    </citation>
    <scope>NUCLEOTIDE SEQUENCE</scope>
    <source>
        <strain evidence="9">HKST-UBA11</strain>
    </source>
</reference>
<dbReference type="GO" id="GO:0003924">
    <property type="term" value="F:GTPase activity"/>
    <property type="evidence" value="ECO:0007669"/>
    <property type="project" value="InterPro"/>
</dbReference>
<evidence type="ECO:0000256" key="4">
    <source>
        <dbReference type="ARBA" id="ARBA00022801"/>
    </source>
</evidence>
<keyword evidence="6" id="KW-0342">GTP-binding</keyword>
<dbReference type="InterPro" id="IPR006073">
    <property type="entry name" value="GTP-bd"/>
</dbReference>
<proteinExistence type="inferred from homology"/>
<evidence type="ECO:0000259" key="8">
    <source>
        <dbReference type="PROSITE" id="PS51883"/>
    </source>
</evidence>
<dbReference type="Pfam" id="PF01018">
    <property type="entry name" value="GTP1_OBG"/>
    <property type="match status" value="1"/>
</dbReference>
<dbReference type="PROSITE" id="PS00905">
    <property type="entry name" value="GTP1_OBG"/>
    <property type="match status" value="1"/>
</dbReference>
<evidence type="ECO:0000256" key="2">
    <source>
        <dbReference type="ARBA" id="ARBA00022490"/>
    </source>
</evidence>
<keyword evidence="2" id="KW-0963">Cytoplasm</keyword>
<dbReference type="FunFam" id="2.70.210.12:FF:000001">
    <property type="entry name" value="GTPase Obg"/>
    <property type="match status" value="1"/>
</dbReference>
<accession>A0A955L859</accession>
<feature type="domain" description="Obg" evidence="8">
    <location>
        <begin position="1"/>
        <end position="152"/>
    </location>
</feature>
<evidence type="ECO:0000256" key="3">
    <source>
        <dbReference type="ARBA" id="ARBA00022741"/>
    </source>
</evidence>
<dbReference type="PROSITE" id="PS51883">
    <property type="entry name" value="OBG"/>
    <property type="match status" value="1"/>
</dbReference>
<dbReference type="PROSITE" id="PS51710">
    <property type="entry name" value="G_OBG"/>
    <property type="match status" value="1"/>
</dbReference>
<dbReference type="GO" id="GO:0042254">
    <property type="term" value="P:ribosome biogenesis"/>
    <property type="evidence" value="ECO:0007669"/>
    <property type="project" value="UniProtKB-UniRule"/>
</dbReference>
<evidence type="ECO:0000256" key="5">
    <source>
        <dbReference type="ARBA" id="ARBA00022842"/>
    </source>
</evidence>
<dbReference type="AlphaFoldDB" id="A0A955L859"/>
<dbReference type="NCBIfam" id="TIGR02729">
    <property type="entry name" value="Obg_CgtA"/>
    <property type="match status" value="1"/>
</dbReference>
<dbReference type="Gene3D" id="3.40.50.300">
    <property type="entry name" value="P-loop containing nucleotide triphosphate hydrolases"/>
    <property type="match status" value="1"/>
</dbReference>
<dbReference type="SUPFAM" id="SSF52540">
    <property type="entry name" value="P-loop containing nucleoside triphosphate hydrolases"/>
    <property type="match status" value="1"/>
</dbReference>
<dbReference type="EMBL" id="JAGQLH010000015">
    <property type="protein sequence ID" value="MCA9385371.1"/>
    <property type="molecule type" value="Genomic_DNA"/>
</dbReference>
<evidence type="ECO:0000256" key="1">
    <source>
        <dbReference type="ARBA" id="ARBA00007699"/>
    </source>
</evidence>
<reference evidence="9" key="2">
    <citation type="journal article" date="2021" name="Microbiome">
        <title>Successional dynamics and alternative stable states in a saline activated sludge microbial community over 9 years.</title>
        <authorList>
            <person name="Wang Y."/>
            <person name="Ye J."/>
            <person name="Ju F."/>
            <person name="Liu L."/>
            <person name="Boyd J.A."/>
            <person name="Deng Y."/>
            <person name="Parks D.H."/>
            <person name="Jiang X."/>
            <person name="Yin X."/>
            <person name="Woodcroft B.J."/>
            <person name="Tyson G.W."/>
            <person name="Hugenholtz P."/>
            <person name="Polz M.F."/>
            <person name="Zhang T."/>
        </authorList>
    </citation>
    <scope>NUCLEOTIDE SEQUENCE</scope>
    <source>
        <strain evidence="9">HKST-UBA11</strain>
    </source>
</reference>
<dbReference type="Proteomes" id="UP000754563">
    <property type="component" value="Unassembled WGS sequence"/>
</dbReference>
<dbReference type="InterPro" id="IPR031167">
    <property type="entry name" value="G_OBG"/>
</dbReference>
<dbReference type="InterPro" id="IPR006169">
    <property type="entry name" value="GTP1_OBG_dom"/>
</dbReference>
<feature type="domain" description="OBG-type G" evidence="7">
    <location>
        <begin position="153"/>
        <end position="315"/>
    </location>
</feature>
<dbReference type="InterPro" id="IPR036726">
    <property type="entry name" value="GTP1_OBG_dom_sf"/>
</dbReference>
<keyword evidence="5" id="KW-0460">Magnesium</keyword>
<dbReference type="PANTHER" id="PTHR11702">
    <property type="entry name" value="DEVELOPMENTALLY REGULATED GTP-BINDING PROTEIN-RELATED"/>
    <property type="match status" value="1"/>
</dbReference>
<name>A0A955L859_9BACT</name>
<protein>
    <submittedName>
        <fullName evidence="9">Obg family GTPase CgtA</fullName>
    </submittedName>
</protein>
<evidence type="ECO:0000259" key="7">
    <source>
        <dbReference type="PROSITE" id="PS51710"/>
    </source>
</evidence>
<dbReference type="GO" id="GO:0000287">
    <property type="term" value="F:magnesium ion binding"/>
    <property type="evidence" value="ECO:0007669"/>
    <property type="project" value="InterPro"/>
</dbReference>
<dbReference type="Gene3D" id="2.70.210.12">
    <property type="entry name" value="GTP1/OBG domain"/>
    <property type="match status" value="1"/>
</dbReference>
<evidence type="ECO:0000256" key="6">
    <source>
        <dbReference type="ARBA" id="ARBA00023134"/>
    </source>
</evidence>
<evidence type="ECO:0000313" key="9">
    <source>
        <dbReference type="EMBL" id="MCA9385371.1"/>
    </source>
</evidence>
<comment type="caution">
    <text evidence="9">The sequence shown here is derived from an EMBL/GenBank/DDBJ whole genome shotgun (WGS) entry which is preliminary data.</text>
</comment>
<keyword evidence="3" id="KW-0547">Nucleotide-binding</keyword>
<keyword evidence="4" id="KW-0378">Hydrolase</keyword>
<dbReference type="PIRSF" id="PIRSF002401">
    <property type="entry name" value="GTP_bd_Obg/CgtA"/>
    <property type="match status" value="1"/>
</dbReference>
<evidence type="ECO:0000313" key="10">
    <source>
        <dbReference type="Proteomes" id="UP000754563"/>
    </source>
</evidence>
<dbReference type="InterPro" id="IPR006074">
    <property type="entry name" value="GTP1-OBG_CS"/>
</dbReference>
<dbReference type="SUPFAM" id="SSF82051">
    <property type="entry name" value="Obg GTP-binding protein N-terminal domain"/>
    <property type="match status" value="1"/>
</dbReference>
<gene>
    <name evidence="9" type="primary">cgtA</name>
    <name evidence="9" type="ORF">KC717_01845</name>
</gene>
<organism evidence="9 10">
    <name type="scientific">Candidatus Dojkabacteria bacterium</name>
    <dbReference type="NCBI Taxonomy" id="2099670"/>
    <lineage>
        <taxon>Bacteria</taxon>
        <taxon>Candidatus Dojkabacteria</taxon>
    </lineage>
</organism>
<dbReference type="Pfam" id="PF01926">
    <property type="entry name" value="MMR_HSR1"/>
    <property type="match status" value="1"/>
</dbReference>
<dbReference type="InterPro" id="IPR027417">
    <property type="entry name" value="P-loop_NTPase"/>
</dbReference>
<dbReference type="InterPro" id="IPR045086">
    <property type="entry name" value="OBG_GTPase"/>
</dbReference>
<sequence>MLIDKLRVDFKSGKGGSGAVHFYKNGKPSGGNGGNGGNVYLEGTNNLYDLKSLKKEKLYKAEDGEMGGANQLKGADGEDIVIKVPLTTVIYTLNNEVIGKIDQAGQRILLLEGGRGGRGNYEYRAGQVATLKKFTPGVKGSEVKVFLELQLSADVLFIGFPNAGKSSMLNALTNASVAVAAYPFTTLQPHLGVAENIVLMDLPGLIEGAAQGKGLGTKFVRHTQNAKFVAHFVSLENEDMKDTYVKMRDELKDIDERLYDLPEIILLTKADMFDEDAIAMKLKELDFTGKELVVVSAFKRETLKDLTKKLQQRLFG</sequence>
<dbReference type="PANTHER" id="PTHR11702:SF31">
    <property type="entry name" value="MITOCHONDRIAL RIBOSOME-ASSOCIATED GTPASE 2"/>
    <property type="match status" value="1"/>
</dbReference>
<comment type="similarity">
    <text evidence="1">Belongs to the TRAFAC class OBG-HflX-like GTPase superfamily. OBG GTPase family.</text>
</comment>